<evidence type="ECO:0000313" key="1">
    <source>
        <dbReference type="EMBL" id="OEU11163.1"/>
    </source>
</evidence>
<protein>
    <submittedName>
        <fullName evidence="1">Uncharacterized protein</fullName>
    </submittedName>
</protein>
<dbReference type="InParanoid" id="A0A1E7F022"/>
<keyword evidence="2" id="KW-1185">Reference proteome</keyword>
<dbReference type="AlphaFoldDB" id="A0A1E7F022"/>
<name>A0A1E7F022_9STRA</name>
<dbReference type="Proteomes" id="UP000095751">
    <property type="component" value="Unassembled WGS sequence"/>
</dbReference>
<evidence type="ECO:0000313" key="2">
    <source>
        <dbReference type="Proteomes" id="UP000095751"/>
    </source>
</evidence>
<gene>
    <name evidence="1" type="ORF">FRACYDRAFT_246275</name>
</gene>
<dbReference type="EMBL" id="KV784369">
    <property type="protein sequence ID" value="OEU11163.1"/>
    <property type="molecule type" value="Genomic_DNA"/>
</dbReference>
<sequence>MRISPLTGSSAKLQTFGDRTILNPYLRSPLVIALFTDCTISIDPVDELTILLKSRLFNASQDSLQIASSLGNNAQIQTGDYKHYYKHYYKTLAYAYASRSGRTPYNKGKLTASRPMSPIMVDIMVPVEAVVNDTVLVVEVPASIADGFIKGMTPLECQKLGHMSESTLLPQEVLSIQGKGSSTKDTEISE</sequence>
<proteinExistence type="predicted"/>
<accession>A0A1E7F022</accession>
<reference evidence="1 2" key="1">
    <citation type="submission" date="2016-09" db="EMBL/GenBank/DDBJ databases">
        <title>Extensive genetic diversity and differential bi-allelic expression allows diatom success in the polar Southern Ocean.</title>
        <authorList>
            <consortium name="DOE Joint Genome Institute"/>
            <person name="Mock T."/>
            <person name="Otillar R.P."/>
            <person name="Strauss J."/>
            <person name="Dupont C."/>
            <person name="Frickenhaus S."/>
            <person name="Maumus F."/>
            <person name="Mcmullan M."/>
            <person name="Sanges R."/>
            <person name="Schmutz J."/>
            <person name="Toseland A."/>
            <person name="Valas R."/>
            <person name="Veluchamy A."/>
            <person name="Ward B.J."/>
            <person name="Allen A."/>
            <person name="Barry K."/>
            <person name="Falciatore A."/>
            <person name="Ferrante M."/>
            <person name="Fortunato A.E."/>
            <person name="Gloeckner G."/>
            <person name="Gruber A."/>
            <person name="Hipkin R."/>
            <person name="Janech M."/>
            <person name="Kroth P."/>
            <person name="Leese F."/>
            <person name="Lindquist E."/>
            <person name="Lyon B.R."/>
            <person name="Martin J."/>
            <person name="Mayer C."/>
            <person name="Parker M."/>
            <person name="Quesneville H."/>
            <person name="Raymond J."/>
            <person name="Uhlig C."/>
            <person name="Valentin K.U."/>
            <person name="Worden A.Z."/>
            <person name="Armbrust E.V."/>
            <person name="Bowler C."/>
            <person name="Green B."/>
            <person name="Moulton V."/>
            <person name="Van Oosterhout C."/>
            <person name="Grigoriev I."/>
        </authorList>
    </citation>
    <scope>NUCLEOTIDE SEQUENCE [LARGE SCALE GENOMIC DNA]</scope>
    <source>
        <strain evidence="1 2">CCMP1102</strain>
    </source>
</reference>
<dbReference type="KEGG" id="fcy:FRACYDRAFT_246275"/>
<organism evidence="1 2">
    <name type="scientific">Fragilariopsis cylindrus CCMP1102</name>
    <dbReference type="NCBI Taxonomy" id="635003"/>
    <lineage>
        <taxon>Eukaryota</taxon>
        <taxon>Sar</taxon>
        <taxon>Stramenopiles</taxon>
        <taxon>Ochrophyta</taxon>
        <taxon>Bacillariophyta</taxon>
        <taxon>Bacillariophyceae</taxon>
        <taxon>Bacillariophycidae</taxon>
        <taxon>Bacillariales</taxon>
        <taxon>Bacillariaceae</taxon>
        <taxon>Fragilariopsis</taxon>
    </lineage>
</organism>